<keyword evidence="8" id="KW-0472">Membrane</keyword>
<keyword evidence="13" id="KW-1185">Reference proteome</keyword>
<keyword evidence="6" id="KW-0967">Endosome</keyword>
<feature type="region of interest" description="Disordered" evidence="9">
    <location>
        <begin position="227"/>
        <end position="256"/>
    </location>
</feature>
<evidence type="ECO:0000256" key="4">
    <source>
        <dbReference type="ARBA" id="ARBA00022448"/>
    </source>
</evidence>
<reference evidence="13" key="1">
    <citation type="submission" date="2017-01" db="EMBL/GenBank/DDBJ databases">
        <title>Comparative genomics of anhydrobiosis in the tardigrade Hypsibius dujardini.</title>
        <authorList>
            <person name="Yoshida Y."/>
            <person name="Koutsovoulos G."/>
            <person name="Laetsch D."/>
            <person name="Stevens L."/>
            <person name="Kumar S."/>
            <person name="Horikawa D."/>
            <person name="Ishino K."/>
            <person name="Komine S."/>
            <person name="Tomita M."/>
            <person name="Blaxter M."/>
            <person name="Arakawa K."/>
        </authorList>
    </citation>
    <scope>NUCLEOTIDE SEQUENCE [LARGE SCALE GENOMIC DNA]</scope>
    <source>
        <strain evidence="13">Z151</strain>
    </source>
</reference>
<dbReference type="InterPro" id="IPR039431">
    <property type="entry name" value="Vta1/CALS_N"/>
</dbReference>
<sequence>MASLKNLPPCPDNLKPMLHFLKAAVEHDNRDPVVAYWLRYHAVKVGIRIDSKSPPAKTFINGVMTALETTKKNLKTNEAVTTDIVAQAHVENYALKLFGWADAEDRASHFNRDVIKAFYTVGLLFDVLTIWGELTDDIKEQQKYAKWKAAYLHNCLKNGETPVPGPVGGFTDEDNDLLALTIGQNQNPPAAGGAIPPANVASSYIPPASQDDIGSNSLVYDDQPFVPKLPTKPHTHTNYPVAPPRGGSSNPPPITSPSWEAHHDVGLTSVTGVKLSSNDLANAQKYCKYAASALQFDDLQTATDLLEKTLRLLKTGREN</sequence>
<proteinExistence type="inferred from homology"/>
<dbReference type="InterPro" id="IPR044538">
    <property type="entry name" value="Vta1-like"/>
</dbReference>
<dbReference type="AlphaFoldDB" id="A0A9X6RJW7"/>
<keyword evidence="4" id="KW-0813">Transport</keyword>
<gene>
    <name evidence="12" type="ORF">BV898_15051</name>
</gene>
<evidence type="ECO:0000313" key="12">
    <source>
        <dbReference type="EMBL" id="OWA50538.1"/>
    </source>
</evidence>
<dbReference type="GO" id="GO:0015031">
    <property type="term" value="P:protein transport"/>
    <property type="evidence" value="ECO:0007669"/>
    <property type="project" value="UniProtKB-KW"/>
</dbReference>
<dbReference type="PANTHER" id="PTHR46009:SF1">
    <property type="entry name" value="VACUOLAR PROTEIN SORTING-ASSOCIATED PROTEIN VTA1 HOMOLOG"/>
    <property type="match status" value="1"/>
</dbReference>
<dbReference type="EMBL" id="MTYJ01000195">
    <property type="protein sequence ID" value="OWA50538.1"/>
    <property type="molecule type" value="Genomic_DNA"/>
</dbReference>
<evidence type="ECO:0000256" key="2">
    <source>
        <dbReference type="ARBA" id="ARBA00004496"/>
    </source>
</evidence>
<protein>
    <submittedName>
        <fullName evidence="12">Vacuolar protein sorting-associated protein VTA1-like protein</fullName>
    </submittedName>
</protein>
<dbReference type="InterPro" id="IPR023175">
    <property type="entry name" value="Vta1/CALS_N_sf"/>
</dbReference>
<keyword evidence="7" id="KW-0653">Protein transport</keyword>
<dbReference type="Pfam" id="PF04652">
    <property type="entry name" value="Vta1"/>
    <property type="match status" value="1"/>
</dbReference>
<evidence type="ECO:0000259" key="11">
    <source>
        <dbReference type="Pfam" id="PF18097"/>
    </source>
</evidence>
<feature type="domain" description="Vta1 C-terminal" evidence="11">
    <location>
        <begin position="279"/>
        <end position="313"/>
    </location>
</feature>
<dbReference type="Gene3D" id="1.20.5.420">
    <property type="entry name" value="Immunoglobulin FC, subunit C"/>
    <property type="match status" value="1"/>
</dbReference>
<evidence type="ECO:0000256" key="3">
    <source>
        <dbReference type="ARBA" id="ARBA00007895"/>
    </source>
</evidence>
<keyword evidence="5" id="KW-0963">Cytoplasm</keyword>
<dbReference type="PANTHER" id="PTHR46009">
    <property type="entry name" value="VACUOLAR PROTEIN SORTING-ASSOCIATED PROTEIN VTA1 HOMOLOG"/>
    <property type="match status" value="1"/>
</dbReference>
<organism evidence="12 13">
    <name type="scientific">Hypsibius exemplaris</name>
    <name type="common">Freshwater tardigrade</name>
    <dbReference type="NCBI Taxonomy" id="2072580"/>
    <lineage>
        <taxon>Eukaryota</taxon>
        <taxon>Metazoa</taxon>
        <taxon>Ecdysozoa</taxon>
        <taxon>Tardigrada</taxon>
        <taxon>Eutardigrada</taxon>
        <taxon>Parachela</taxon>
        <taxon>Hypsibioidea</taxon>
        <taxon>Hypsibiidae</taxon>
        <taxon>Hypsibius</taxon>
    </lineage>
</organism>
<dbReference type="OrthoDB" id="391137at2759"/>
<evidence type="ECO:0000256" key="8">
    <source>
        <dbReference type="ARBA" id="ARBA00023136"/>
    </source>
</evidence>
<feature type="domain" description="Vta1/callose synthase N-terminal" evidence="10">
    <location>
        <begin position="18"/>
        <end position="158"/>
    </location>
</feature>
<dbReference type="Proteomes" id="UP000192578">
    <property type="component" value="Unassembled WGS sequence"/>
</dbReference>
<dbReference type="GO" id="GO:0005771">
    <property type="term" value="C:multivesicular body"/>
    <property type="evidence" value="ECO:0007669"/>
    <property type="project" value="TreeGrafter"/>
</dbReference>
<dbReference type="GO" id="GO:0010008">
    <property type="term" value="C:endosome membrane"/>
    <property type="evidence" value="ECO:0007669"/>
    <property type="project" value="UniProtKB-SubCell"/>
</dbReference>
<dbReference type="Pfam" id="PF18097">
    <property type="entry name" value="Vta1_C"/>
    <property type="match status" value="1"/>
</dbReference>
<evidence type="ECO:0000259" key="10">
    <source>
        <dbReference type="Pfam" id="PF04652"/>
    </source>
</evidence>
<evidence type="ECO:0000256" key="9">
    <source>
        <dbReference type="SAM" id="MobiDB-lite"/>
    </source>
</evidence>
<dbReference type="Gene3D" id="1.25.40.270">
    <property type="entry name" value="Vacuolar protein sorting-associated protein vta1"/>
    <property type="match status" value="1"/>
</dbReference>
<comment type="similarity">
    <text evidence="3">Belongs to the VTA1 family.</text>
</comment>
<dbReference type="GO" id="GO:0032511">
    <property type="term" value="P:late endosome to vacuole transport via multivesicular body sorting pathway"/>
    <property type="evidence" value="ECO:0007669"/>
    <property type="project" value="InterPro"/>
</dbReference>
<comment type="subcellular location">
    <subcellularLocation>
        <location evidence="2">Cytoplasm</location>
    </subcellularLocation>
    <subcellularLocation>
        <location evidence="1">Endosome membrane</location>
        <topology evidence="1">Peripheral membrane protein</topology>
    </subcellularLocation>
</comment>
<evidence type="ECO:0000256" key="7">
    <source>
        <dbReference type="ARBA" id="ARBA00022927"/>
    </source>
</evidence>
<evidence type="ECO:0000256" key="5">
    <source>
        <dbReference type="ARBA" id="ARBA00022490"/>
    </source>
</evidence>
<name>A0A9X6RJW7_HYPEX</name>
<evidence type="ECO:0000256" key="6">
    <source>
        <dbReference type="ARBA" id="ARBA00022753"/>
    </source>
</evidence>
<evidence type="ECO:0000313" key="13">
    <source>
        <dbReference type="Proteomes" id="UP000192578"/>
    </source>
</evidence>
<evidence type="ECO:0000256" key="1">
    <source>
        <dbReference type="ARBA" id="ARBA00004481"/>
    </source>
</evidence>
<accession>A0A9X6RJW7</accession>
<dbReference type="InterPro" id="IPR041212">
    <property type="entry name" value="Vta1_C"/>
</dbReference>
<comment type="caution">
    <text evidence="12">The sequence shown here is derived from an EMBL/GenBank/DDBJ whole genome shotgun (WGS) entry which is preliminary data.</text>
</comment>